<proteinExistence type="predicted"/>
<dbReference type="PANTHER" id="PTHR39434:SF1">
    <property type="entry name" value="VOC DOMAIN-CONTAINING PROTEIN"/>
    <property type="match status" value="1"/>
</dbReference>
<sequence>MSSSTFHLSIPVKDIESTKEFYVQGLGCGSGRQSSVAITLNFHGHQIVGHVTKDLGPQQTSIYPRHFGLICRTEEEWNELRNRAQTNSLIFFREPSRRFPGTPLEHLTFFLEDPSHNLLEFKYYLNANAIFGEETFSQIGDAHERNG</sequence>
<name>A0AA96GAY9_9BACT</name>
<evidence type="ECO:0000313" key="2">
    <source>
        <dbReference type="EMBL" id="WNM58704.1"/>
    </source>
</evidence>
<dbReference type="RefSeq" id="WP_312644875.1">
    <property type="nucleotide sequence ID" value="NZ_CP116967.1"/>
</dbReference>
<dbReference type="InterPro" id="IPR029068">
    <property type="entry name" value="Glyas_Bleomycin-R_OHBP_Dase"/>
</dbReference>
<dbReference type="Gene3D" id="3.10.180.10">
    <property type="entry name" value="2,3-Dihydroxybiphenyl 1,2-Dioxygenase, domain 1"/>
    <property type="match status" value="1"/>
</dbReference>
<keyword evidence="3" id="KW-1185">Reference proteome</keyword>
<dbReference type="Proteomes" id="UP001302719">
    <property type="component" value="Chromosome"/>
</dbReference>
<accession>A0AA96GAY9</accession>
<dbReference type="Pfam" id="PF00903">
    <property type="entry name" value="Glyoxalase"/>
    <property type="match status" value="1"/>
</dbReference>
<dbReference type="PROSITE" id="PS51819">
    <property type="entry name" value="VOC"/>
    <property type="match status" value="1"/>
</dbReference>
<evidence type="ECO:0000313" key="3">
    <source>
        <dbReference type="Proteomes" id="UP001302719"/>
    </source>
</evidence>
<dbReference type="SUPFAM" id="SSF54593">
    <property type="entry name" value="Glyoxalase/Bleomycin resistance protein/Dihydroxybiphenyl dioxygenase"/>
    <property type="match status" value="1"/>
</dbReference>
<feature type="domain" description="VOC" evidence="1">
    <location>
        <begin position="4"/>
        <end position="124"/>
    </location>
</feature>
<protein>
    <submittedName>
        <fullName evidence="2">VOC family protein</fullName>
    </submittedName>
</protein>
<organism evidence="2 3">
    <name type="scientific">Candidatus Nitrospira allomarina</name>
    <dbReference type="NCBI Taxonomy" id="3020900"/>
    <lineage>
        <taxon>Bacteria</taxon>
        <taxon>Pseudomonadati</taxon>
        <taxon>Nitrospirota</taxon>
        <taxon>Nitrospiria</taxon>
        <taxon>Nitrospirales</taxon>
        <taxon>Nitrospiraceae</taxon>
        <taxon>Nitrospira</taxon>
    </lineage>
</organism>
<dbReference type="InterPro" id="IPR037523">
    <property type="entry name" value="VOC_core"/>
</dbReference>
<dbReference type="InterPro" id="IPR004360">
    <property type="entry name" value="Glyas_Fos-R_dOase_dom"/>
</dbReference>
<dbReference type="KEGG" id="nall:PP769_02740"/>
<reference evidence="2 3" key="1">
    <citation type="submission" date="2023-01" db="EMBL/GenBank/DDBJ databases">
        <title>Cultivation and genomic characterization of new, ubiquitous marine nitrite-oxidizing bacteria from the Nitrospirales.</title>
        <authorList>
            <person name="Mueller A.J."/>
            <person name="Daebeler A."/>
            <person name="Herbold C.W."/>
            <person name="Kirkegaard R.H."/>
            <person name="Daims H."/>
        </authorList>
    </citation>
    <scope>NUCLEOTIDE SEQUENCE [LARGE SCALE GENOMIC DNA]</scope>
    <source>
        <strain evidence="2 3">VA</strain>
    </source>
</reference>
<evidence type="ECO:0000259" key="1">
    <source>
        <dbReference type="PROSITE" id="PS51819"/>
    </source>
</evidence>
<dbReference type="AlphaFoldDB" id="A0AA96GAY9"/>
<dbReference type="PANTHER" id="PTHR39434">
    <property type="match status" value="1"/>
</dbReference>
<dbReference type="EMBL" id="CP116967">
    <property type="protein sequence ID" value="WNM58704.1"/>
    <property type="molecule type" value="Genomic_DNA"/>
</dbReference>
<gene>
    <name evidence="2" type="ORF">PP769_02740</name>
</gene>